<dbReference type="STRING" id="7739.C3ZNI1"/>
<evidence type="ECO:0000313" key="2">
    <source>
        <dbReference type="EMBL" id="EEN45934.1"/>
    </source>
</evidence>
<accession>C3ZNI1</accession>
<dbReference type="InterPro" id="IPR026845">
    <property type="entry name" value="NXPH/NXPE"/>
</dbReference>
<name>C3ZNI1_BRAFL</name>
<dbReference type="AlphaFoldDB" id="C3ZNI1"/>
<dbReference type="Pfam" id="PF06312">
    <property type="entry name" value="Neurexophilin"/>
    <property type="match status" value="1"/>
</dbReference>
<feature type="non-terminal residue" evidence="2">
    <location>
        <position position="1"/>
    </location>
</feature>
<reference evidence="2" key="1">
    <citation type="journal article" date="2008" name="Nature">
        <title>The amphioxus genome and the evolution of the chordate karyotype.</title>
        <authorList>
            <consortium name="US DOE Joint Genome Institute (JGI-PGF)"/>
            <person name="Putnam N.H."/>
            <person name="Butts T."/>
            <person name="Ferrier D.E.K."/>
            <person name="Furlong R.F."/>
            <person name="Hellsten U."/>
            <person name="Kawashima T."/>
            <person name="Robinson-Rechavi M."/>
            <person name="Shoguchi E."/>
            <person name="Terry A."/>
            <person name="Yu J.-K."/>
            <person name="Benito-Gutierrez E.L."/>
            <person name="Dubchak I."/>
            <person name="Garcia-Fernandez J."/>
            <person name="Gibson-Brown J.J."/>
            <person name="Grigoriev I.V."/>
            <person name="Horton A.C."/>
            <person name="de Jong P.J."/>
            <person name="Jurka J."/>
            <person name="Kapitonov V.V."/>
            <person name="Kohara Y."/>
            <person name="Kuroki Y."/>
            <person name="Lindquist E."/>
            <person name="Lucas S."/>
            <person name="Osoegawa K."/>
            <person name="Pennacchio L.A."/>
            <person name="Salamov A.A."/>
            <person name="Satou Y."/>
            <person name="Sauka-Spengler T."/>
            <person name="Schmutz J."/>
            <person name="Shin-I T."/>
            <person name="Toyoda A."/>
            <person name="Bronner-Fraser M."/>
            <person name="Fujiyama A."/>
            <person name="Holland L.Z."/>
            <person name="Holland P.W.H."/>
            <person name="Satoh N."/>
            <person name="Rokhsar D.S."/>
        </authorList>
    </citation>
    <scope>NUCLEOTIDE SEQUENCE [LARGE SCALE GENOMIC DNA]</scope>
    <source>
        <strain evidence="2">S238N-H82</strain>
        <tissue evidence="2">Testes</tissue>
    </source>
</reference>
<dbReference type="InterPro" id="IPR057106">
    <property type="entry name" value="NXPE4_C"/>
</dbReference>
<dbReference type="PANTHER" id="PTHR16165:SF5">
    <property type="entry name" value="NXPE FAMILY MEMBER 3"/>
    <property type="match status" value="1"/>
</dbReference>
<dbReference type="Pfam" id="PF24536">
    <property type="entry name" value="NXPE4_C"/>
    <property type="match status" value="1"/>
</dbReference>
<proteinExistence type="predicted"/>
<dbReference type="eggNOG" id="ENOG502QUD6">
    <property type="taxonomic scope" value="Eukaryota"/>
</dbReference>
<evidence type="ECO:0000259" key="1">
    <source>
        <dbReference type="Pfam" id="PF24536"/>
    </source>
</evidence>
<organism>
    <name type="scientific">Branchiostoma floridae</name>
    <name type="common">Florida lancelet</name>
    <name type="synonym">Amphioxus</name>
    <dbReference type="NCBI Taxonomy" id="7739"/>
    <lineage>
        <taxon>Eukaryota</taxon>
        <taxon>Metazoa</taxon>
        <taxon>Chordata</taxon>
        <taxon>Cephalochordata</taxon>
        <taxon>Leptocardii</taxon>
        <taxon>Amphioxiformes</taxon>
        <taxon>Branchiostomatidae</taxon>
        <taxon>Branchiostoma</taxon>
    </lineage>
</organism>
<sequence length="407" mass="47486">ASTTGRVQDHGNGLYTVSFLLSFPGKVTPEVHLVHPSEAVQLLRELREVPNKRSWSCVLKRKRKDVRGKCTLLASRSLDLSSQCDFSVLNTSRTWFCAKPKGTSCNSIRNFLNGMKYFPEHFRQVEKSLTLKKRILFLDKQVIFSPLFENATANRSLPFCHPRLQHSESQGFWLRGTWHSLSCQVRQFSPRDITLCLANRTVHFRGDSTLREWLERLGKLKIMHQRYGDRYYRSYTSDRGQMQATFKFHTVPIQASSWWKFENLSDAGVSNEIMKMIGGENVVLVLSLCSHFTAEPTHVYTSRMYELRYAIEQLHKKYPKTTVIIKTCNTRNHRHYREVVQMSDWLADKLNQEMRSILGDLNVAILDVWDMTVSQWYPYNIHPHTHVVDNELNILMSYICPMMTKNV</sequence>
<dbReference type="PANTHER" id="PTHR16165">
    <property type="entry name" value="NXPE FAMILY MEMBER"/>
    <property type="match status" value="1"/>
</dbReference>
<feature type="domain" description="NXPE C-terminal" evidence="1">
    <location>
        <begin position="178"/>
        <end position="400"/>
    </location>
</feature>
<protein>
    <recommendedName>
        <fullName evidence="1">NXPE C-terminal domain-containing protein</fullName>
    </recommendedName>
</protein>
<dbReference type="SUPFAM" id="SSF52266">
    <property type="entry name" value="SGNH hydrolase"/>
    <property type="match status" value="1"/>
</dbReference>
<gene>
    <name evidence="2" type="ORF">BRAFLDRAFT_225371</name>
</gene>
<dbReference type="InParanoid" id="C3ZNI1"/>
<dbReference type="EMBL" id="GG666651">
    <property type="protein sequence ID" value="EEN45934.1"/>
    <property type="molecule type" value="Genomic_DNA"/>
</dbReference>